<geneLocation type="plasmid" evidence="9"/>
<evidence type="ECO:0000256" key="6">
    <source>
        <dbReference type="ARBA" id="ARBA00023098"/>
    </source>
</evidence>
<dbReference type="CDD" id="cd09173">
    <property type="entry name" value="PLDc_Nuc_like_unchar1_2"/>
    <property type="match status" value="1"/>
</dbReference>
<evidence type="ECO:0000256" key="1">
    <source>
        <dbReference type="ARBA" id="ARBA00000798"/>
    </source>
</evidence>
<dbReference type="PANTHER" id="PTHR43856">
    <property type="entry name" value="CARDIOLIPIN HYDROLASE"/>
    <property type="match status" value="1"/>
</dbReference>
<dbReference type="CDD" id="cd09172">
    <property type="entry name" value="PLDc_Nuc_like_unchar1_1"/>
    <property type="match status" value="1"/>
</dbReference>
<sequence length="554" mass="61029">MTIKVNVHTNGDDALVVWGPDPWDDSWAGFRLERRNTRTEEISLVNNRIPPVAGAGEVPAEGIASDISPIRRCMWTDHTVSSSDSVAYRVTPMKPSGTDKFMPVEDKASEWTPPKLVTDRFADGLSACFNRGTIMSQVVSRIVGEVSVASLKAFKAKLDQPSFPGRRYLSGDARHAVLDFMADADRRGNEVFAALYEINDQELIDGLKAFSNRAHVLIGNGSATGTNVANELEGAGAEVHHRDLSHSGRSSPSVHNKFLVEVSKSTKKATRVLTGSTNWTTTGLCTQLNNVLVIERPATAQRFHRQWEVLVASGDDMLGELKEENGRQVQDGPVTTFFAATQNQLEFAPVLELLNNATDGLLFLMFTPGESPLLLNLLDRAMQDDGCYIRGVVSEVRESANGRVTSHDAVVVKKGVPPEKFHDTALLPNGLPQDNLPSWAREEFQRRMYLPAGLNAIIHSKVIVVDPFSDDCAVVTGSHNFSPAASEHNDENLVIVRGNKALAQAYALHIEGIYDHFAWRAFLSSGGNPDQIFKPLDSWKPRGSHERELKFWLR</sequence>
<dbReference type="GO" id="GO:0016042">
    <property type="term" value="P:lipid catabolic process"/>
    <property type="evidence" value="ECO:0007669"/>
    <property type="project" value="UniProtKB-KW"/>
</dbReference>
<feature type="domain" description="PLD phosphodiesterase" evidence="7">
    <location>
        <begin position="454"/>
        <end position="485"/>
    </location>
</feature>
<comment type="similarity">
    <text evidence="2">Belongs to the phospholipase D family.</text>
</comment>
<dbReference type="RefSeq" id="WP_035992404.1">
    <property type="nucleotide sequence ID" value="NZ_CP012748.1"/>
</dbReference>
<dbReference type="AlphaFoldDB" id="A0A0P0RQS4"/>
<dbReference type="Pfam" id="PF13091">
    <property type="entry name" value="PLDc_2"/>
    <property type="match status" value="1"/>
</dbReference>
<dbReference type="InterPro" id="IPR051406">
    <property type="entry name" value="PLD_domain"/>
</dbReference>
<keyword evidence="6" id="KW-0443">Lipid metabolism</keyword>
<dbReference type="GO" id="GO:0016891">
    <property type="term" value="F:RNA endonuclease activity producing 5'-phosphomonoesters, hydrolytic mechanism"/>
    <property type="evidence" value="ECO:0007669"/>
    <property type="project" value="TreeGrafter"/>
</dbReference>
<reference evidence="8 9" key="1">
    <citation type="journal article" date="2014" name="Genome Announc.">
        <title>Draft Genome Sequence of the Haloacid-Degrading Burkholderia caribensis Strain MBA4.</title>
        <authorList>
            <person name="Pan Y."/>
            <person name="Kong K.F."/>
            <person name="Tsang J.S."/>
        </authorList>
    </citation>
    <scope>NUCLEOTIDE SEQUENCE [LARGE SCALE GENOMIC DNA]</scope>
    <source>
        <strain evidence="8 9">MBA4</strain>
        <plasmid evidence="9">Plasmid</plasmid>
    </source>
</reference>
<dbReference type="EMBL" id="CP012748">
    <property type="protein sequence ID" value="ALL71377.1"/>
    <property type="molecule type" value="Genomic_DNA"/>
</dbReference>
<keyword evidence="5" id="KW-0442">Lipid degradation</keyword>
<dbReference type="SUPFAM" id="SSF56024">
    <property type="entry name" value="Phospholipase D/nuclease"/>
    <property type="match status" value="2"/>
</dbReference>
<evidence type="ECO:0000313" key="9">
    <source>
        <dbReference type="Proteomes" id="UP000019146"/>
    </source>
</evidence>
<dbReference type="InterPro" id="IPR025202">
    <property type="entry name" value="PLD-like_dom"/>
</dbReference>
<comment type="catalytic activity">
    <reaction evidence="1">
        <text>a 1,2-diacyl-sn-glycero-3-phosphocholine + H2O = a 1,2-diacyl-sn-glycero-3-phosphate + choline + H(+)</text>
        <dbReference type="Rhea" id="RHEA:14445"/>
        <dbReference type="ChEBI" id="CHEBI:15354"/>
        <dbReference type="ChEBI" id="CHEBI:15377"/>
        <dbReference type="ChEBI" id="CHEBI:15378"/>
        <dbReference type="ChEBI" id="CHEBI:57643"/>
        <dbReference type="ChEBI" id="CHEBI:58608"/>
        <dbReference type="EC" id="3.1.4.4"/>
    </reaction>
</comment>
<dbReference type="Proteomes" id="UP000019146">
    <property type="component" value="Plasmid unnamed"/>
</dbReference>
<evidence type="ECO:0000256" key="3">
    <source>
        <dbReference type="ARBA" id="ARBA00012027"/>
    </source>
</evidence>
<keyword evidence="4" id="KW-0378">Hydrolase</keyword>
<evidence type="ECO:0000256" key="2">
    <source>
        <dbReference type="ARBA" id="ARBA00008664"/>
    </source>
</evidence>
<keyword evidence="8" id="KW-0614">Plasmid</keyword>
<dbReference type="PANTHER" id="PTHR43856:SF1">
    <property type="entry name" value="MITOCHONDRIAL CARDIOLIPIN HYDROLASE"/>
    <property type="match status" value="1"/>
</dbReference>
<evidence type="ECO:0000256" key="4">
    <source>
        <dbReference type="ARBA" id="ARBA00022801"/>
    </source>
</evidence>
<organism evidence="8 9">
    <name type="scientific">Paraburkholderia caribensis MBA4</name>
    <dbReference type="NCBI Taxonomy" id="1323664"/>
    <lineage>
        <taxon>Bacteria</taxon>
        <taxon>Pseudomonadati</taxon>
        <taxon>Pseudomonadota</taxon>
        <taxon>Betaproteobacteria</taxon>
        <taxon>Burkholderiales</taxon>
        <taxon>Burkholderiaceae</taxon>
        <taxon>Paraburkholderia</taxon>
    </lineage>
</organism>
<dbReference type="GO" id="GO:0006793">
    <property type="term" value="P:phosphorus metabolic process"/>
    <property type="evidence" value="ECO:0007669"/>
    <property type="project" value="UniProtKB-ARBA"/>
</dbReference>
<proteinExistence type="inferred from homology"/>
<dbReference type="GO" id="GO:0004630">
    <property type="term" value="F:phospholipase D activity"/>
    <property type="evidence" value="ECO:0007669"/>
    <property type="project" value="UniProtKB-EC"/>
</dbReference>
<dbReference type="Gene3D" id="3.30.870.10">
    <property type="entry name" value="Endonuclease Chain A"/>
    <property type="match status" value="2"/>
</dbReference>
<dbReference type="KEGG" id="bcai:K788_0001822"/>
<dbReference type="PROSITE" id="PS50035">
    <property type="entry name" value="PLD"/>
    <property type="match status" value="1"/>
</dbReference>
<evidence type="ECO:0000256" key="5">
    <source>
        <dbReference type="ARBA" id="ARBA00022963"/>
    </source>
</evidence>
<accession>A0A0P0RQS4</accession>
<evidence type="ECO:0000259" key="7">
    <source>
        <dbReference type="PROSITE" id="PS50035"/>
    </source>
</evidence>
<gene>
    <name evidence="8" type="ORF">K788_0001822</name>
</gene>
<evidence type="ECO:0000313" key="8">
    <source>
        <dbReference type="EMBL" id="ALL71377.1"/>
    </source>
</evidence>
<dbReference type="GeneID" id="69974749"/>
<dbReference type="InterPro" id="IPR001736">
    <property type="entry name" value="PLipase_D/transphosphatidylase"/>
</dbReference>
<dbReference type="EC" id="3.1.4.4" evidence="3"/>
<protein>
    <recommendedName>
        <fullName evidence="3">phospholipase D</fullName>
        <ecNumber evidence="3">3.1.4.4</ecNumber>
    </recommendedName>
</protein>
<name>A0A0P0RQS4_9BURK</name>